<keyword evidence="4" id="KW-1185">Reference proteome</keyword>
<proteinExistence type="predicted"/>
<gene>
    <name evidence="3" type="ORF">GCM10007420_21470</name>
</gene>
<name>A0ABQ1XWI2_9PROT</name>
<feature type="region of interest" description="Disordered" evidence="1">
    <location>
        <begin position="1"/>
        <end position="29"/>
    </location>
</feature>
<dbReference type="EMBL" id="BMFS01000010">
    <property type="protein sequence ID" value="GGH04675.1"/>
    <property type="molecule type" value="Genomic_DNA"/>
</dbReference>
<keyword evidence="2" id="KW-1133">Transmembrane helix</keyword>
<keyword evidence="2" id="KW-0812">Transmembrane</keyword>
<sequence length="57" mass="6459">MSRRNSDAPISSATNMYPHEQDQFFGKPDPNDQRALPFILAGFGFIALLWIVAFVFL</sequence>
<accession>A0ABQ1XWI2</accession>
<feature type="transmembrane region" description="Helical" evidence="2">
    <location>
        <begin position="35"/>
        <end position="56"/>
    </location>
</feature>
<organism evidence="3 4">
    <name type="scientific">Glycocaulis albus</name>
    <dbReference type="NCBI Taxonomy" id="1382801"/>
    <lineage>
        <taxon>Bacteria</taxon>
        <taxon>Pseudomonadati</taxon>
        <taxon>Pseudomonadota</taxon>
        <taxon>Alphaproteobacteria</taxon>
        <taxon>Maricaulales</taxon>
        <taxon>Maricaulaceae</taxon>
        <taxon>Glycocaulis</taxon>
    </lineage>
</organism>
<evidence type="ECO:0000313" key="3">
    <source>
        <dbReference type="EMBL" id="GGH04675.1"/>
    </source>
</evidence>
<keyword evidence="2" id="KW-0472">Membrane</keyword>
<protein>
    <submittedName>
        <fullName evidence="3">Uncharacterized protein</fullName>
    </submittedName>
</protein>
<dbReference type="RefSeq" id="WP_188452591.1">
    <property type="nucleotide sequence ID" value="NZ_BMFS01000010.1"/>
</dbReference>
<comment type="caution">
    <text evidence="3">The sequence shown here is derived from an EMBL/GenBank/DDBJ whole genome shotgun (WGS) entry which is preliminary data.</text>
</comment>
<reference evidence="4" key="1">
    <citation type="journal article" date="2019" name="Int. J. Syst. Evol. Microbiol.">
        <title>The Global Catalogue of Microorganisms (GCM) 10K type strain sequencing project: providing services to taxonomists for standard genome sequencing and annotation.</title>
        <authorList>
            <consortium name="The Broad Institute Genomics Platform"/>
            <consortium name="The Broad Institute Genome Sequencing Center for Infectious Disease"/>
            <person name="Wu L."/>
            <person name="Ma J."/>
        </authorList>
    </citation>
    <scope>NUCLEOTIDE SEQUENCE [LARGE SCALE GENOMIC DNA]</scope>
    <source>
        <strain evidence="4">CGMCC 1.12766</strain>
    </source>
</reference>
<evidence type="ECO:0000256" key="1">
    <source>
        <dbReference type="SAM" id="MobiDB-lite"/>
    </source>
</evidence>
<evidence type="ECO:0000256" key="2">
    <source>
        <dbReference type="SAM" id="Phobius"/>
    </source>
</evidence>
<dbReference type="Proteomes" id="UP000648722">
    <property type="component" value="Unassembled WGS sequence"/>
</dbReference>
<evidence type="ECO:0000313" key="4">
    <source>
        <dbReference type="Proteomes" id="UP000648722"/>
    </source>
</evidence>